<dbReference type="EMBL" id="JBFOLJ010000033">
    <property type="protein sequence ID" value="KAL2457913.1"/>
    <property type="molecule type" value="Genomic_DNA"/>
</dbReference>
<organism evidence="2 3">
    <name type="scientific">Forsythia ovata</name>
    <dbReference type="NCBI Taxonomy" id="205694"/>
    <lineage>
        <taxon>Eukaryota</taxon>
        <taxon>Viridiplantae</taxon>
        <taxon>Streptophyta</taxon>
        <taxon>Embryophyta</taxon>
        <taxon>Tracheophyta</taxon>
        <taxon>Spermatophyta</taxon>
        <taxon>Magnoliopsida</taxon>
        <taxon>eudicotyledons</taxon>
        <taxon>Gunneridae</taxon>
        <taxon>Pentapetalae</taxon>
        <taxon>asterids</taxon>
        <taxon>lamiids</taxon>
        <taxon>Lamiales</taxon>
        <taxon>Oleaceae</taxon>
        <taxon>Forsythieae</taxon>
        <taxon>Forsythia</taxon>
    </lineage>
</organism>
<dbReference type="InterPro" id="IPR016197">
    <property type="entry name" value="Chromo-like_dom_sf"/>
</dbReference>
<dbReference type="InterPro" id="IPR000953">
    <property type="entry name" value="Chromo/chromo_shadow_dom"/>
</dbReference>
<accession>A0ABD1P3K3</accession>
<sequence length="103" mass="12132">MSALSTKVFDDYDEEVSYEEVNKIIRSRALKNGSDIEYLIEWKDEHVPTWVPFDYIAKDVIVEYEAPWWNTVKKSEETILQEVIKSGDKRDIDPMDEFGLNLI</sequence>
<protein>
    <submittedName>
        <fullName evidence="2">Signal recognition particle 43 kDa protein</fullName>
    </submittedName>
</protein>
<comment type="caution">
    <text evidence="2">The sequence shown here is derived from an EMBL/GenBank/DDBJ whole genome shotgun (WGS) entry which is preliminary data.</text>
</comment>
<feature type="domain" description="Chromo" evidence="1">
    <location>
        <begin position="17"/>
        <end position="69"/>
    </location>
</feature>
<dbReference type="Proteomes" id="UP001604277">
    <property type="component" value="Unassembled WGS sequence"/>
</dbReference>
<dbReference type="AlphaFoldDB" id="A0ABD1P3K3"/>
<keyword evidence="3" id="KW-1185">Reference proteome</keyword>
<gene>
    <name evidence="2" type="ORF">Fot_55970</name>
</gene>
<dbReference type="SUPFAM" id="SSF54160">
    <property type="entry name" value="Chromo domain-like"/>
    <property type="match status" value="1"/>
</dbReference>
<evidence type="ECO:0000313" key="2">
    <source>
        <dbReference type="EMBL" id="KAL2457913.1"/>
    </source>
</evidence>
<name>A0ABD1P3K3_9LAMI</name>
<reference evidence="3" key="1">
    <citation type="submission" date="2024-07" db="EMBL/GenBank/DDBJ databases">
        <title>Two chromosome-level genome assemblies of Korean endemic species Abeliophyllum distichum and Forsythia ovata (Oleaceae).</title>
        <authorList>
            <person name="Jang H."/>
        </authorList>
    </citation>
    <scope>NUCLEOTIDE SEQUENCE [LARGE SCALE GENOMIC DNA]</scope>
</reference>
<evidence type="ECO:0000313" key="3">
    <source>
        <dbReference type="Proteomes" id="UP001604277"/>
    </source>
</evidence>
<proteinExistence type="predicted"/>
<dbReference type="SMART" id="SM00298">
    <property type="entry name" value="CHROMO"/>
    <property type="match status" value="1"/>
</dbReference>
<dbReference type="Gene3D" id="2.40.50.40">
    <property type="match status" value="1"/>
</dbReference>
<evidence type="ECO:0000259" key="1">
    <source>
        <dbReference type="SMART" id="SM00298"/>
    </source>
</evidence>